<evidence type="ECO:0000313" key="1">
    <source>
        <dbReference type="EMBL" id="CAX61850.1"/>
    </source>
</evidence>
<dbReference type="KEGG" id="ebi:EbC_43190"/>
<evidence type="ECO:0000313" key="2">
    <source>
        <dbReference type="Proteomes" id="UP000008793"/>
    </source>
</evidence>
<accession>D8ML22</accession>
<dbReference type="HOGENOM" id="CLU_3167859_0_0_6"/>
<proteinExistence type="predicted"/>
<dbReference type="EMBL" id="FP236843">
    <property type="protein sequence ID" value="CAX61850.1"/>
    <property type="molecule type" value="Genomic_DNA"/>
</dbReference>
<dbReference type="AlphaFoldDB" id="D8ML22"/>
<sequence>MSATVMFLYRQGIRALHRFLCDLPLWMQAKQRDKVKKAGKLPGTPGR</sequence>
<reference evidence="1 2" key="1">
    <citation type="journal article" date="2010" name="BMC Genomics">
        <title>Genome comparison of the epiphytic bacteria Erwinia billingiae and E. tasmaniensis with the pear pathogen E. pyrifoliae.</title>
        <authorList>
            <person name="Kube M."/>
            <person name="Migdoll A.M."/>
            <person name="Gehring I."/>
            <person name="Heitmann K."/>
            <person name="Mayer Y."/>
            <person name="Kuhl H."/>
            <person name="Knaust F."/>
            <person name="Geider K."/>
            <person name="Reinhardt R."/>
        </authorList>
    </citation>
    <scope>NUCLEOTIDE SEQUENCE [LARGE SCALE GENOMIC DNA]</scope>
    <source>
        <strain evidence="1 2">Eb661</strain>
    </source>
</reference>
<name>D8ML22_ERWBE</name>
<protein>
    <submittedName>
        <fullName evidence="1">Uncharacterized protein</fullName>
    </submittedName>
</protein>
<organism evidence="2">
    <name type="scientific">Erwinia billingiae (strain Eb661)</name>
    <dbReference type="NCBI Taxonomy" id="634500"/>
    <lineage>
        <taxon>Bacteria</taxon>
        <taxon>Pseudomonadati</taxon>
        <taxon>Pseudomonadota</taxon>
        <taxon>Gammaproteobacteria</taxon>
        <taxon>Enterobacterales</taxon>
        <taxon>Erwiniaceae</taxon>
        <taxon>Erwinia</taxon>
    </lineage>
</organism>
<dbReference type="Proteomes" id="UP000008793">
    <property type="component" value="Chromosome"/>
</dbReference>
<gene>
    <name evidence="1" type="ordered locus">EbC_43190</name>
</gene>
<keyword evidence="2" id="KW-1185">Reference proteome</keyword>